<proteinExistence type="predicted"/>
<dbReference type="EMBL" id="FNIX01000005">
    <property type="protein sequence ID" value="SDP08754.1"/>
    <property type="molecule type" value="Genomic_DNA"/>
</dbReference>
<dbReference type="Proteomes" id="UP000199691">
    <property type="component" value="Unassembled WGS sequence"/>
</dbReference>
<sequence>METALRRLDGEGLFGVGEARAGVLVLVEVVPGGEENAPAARRLNPPGPALDAWLGSSA</sequence>
<gene>
    <name evidence="2" type="ORF">SAMN05421507_105205</name>
</gene>
<reference evidence="3" key="1">
    <citation type="submission" date="2016-10" db="EMBL/GenBank/DDBJ databases">
        <authorList>
            <person name="Varghese N."/>
            <person name="Submissions S."/>
        </authorList>
    </citation>
    <scope>NUCLEOTIDE SEQUENCE [LARGE SCALE GENOMIC DNA]</scope>
    <source>
        <strain evidence="3">CGMCC 4.6609</strain>
    </source>
</reference>
<protein>
    <submittedName>
        <fullName evidence="2">Uncharacterized protein</fullName>
    </submittedName>
</protein>
<dbReference type="STRING" id="641025.SAMN05421507_105205"/>
<evidence type="ECO:0000256" key="1">
    <source>
        <dbReference type="SAM" id="MobiDB-lite"/>
    </source>
</evidence>
<dbReference type="RefSeq" id="WP_218130300.1">
    <property type="nucleotide sequence ID" value="NZ_FNIX01000005.1"/>
</dbReference>
<dbReference type="Pfam" id="PF14136">
    <property type="entry name" value="DUF4303"/>
    <property type="match status" value="1"/>
</dbReference>
<name>A0A1H0PUR0_9PSEU</name>
<keyword evidence="3" id="KW-1185">Reference proteome</keyword>
<dbReference type="AlphaFoldDB" id="A0A1H0PUR0"/>
<evidence type="ECO:0000313" key="2">
    <source>
        <dbReference type="EMBL" id="SDP08754.1"/>
    </source>
</evidence>
<organism evidence="2 3">
    <name type="scientific">Lentzea jiangxiensis</name>
    <dbReference type="NCBI Taxonomy" id="641025"/>
    <lineage>
        <taxon>Bacteria</taxon>
        <taxon>Bacillati</taxon>
        <taxon>Actinomycetota</taxon>
        <taxon>Actinomycetes</taxon>
        <taxon>Pseudonocardiales</taxon>
        <taxon>Pseudonocardiaceae</taxon>
        <taxon>Lentzea</taxon>
    </lineage>
</organism>
<evidence type="ECO:0000313" key="3">
    <source>
        <dbReference type="Proteomes" id="UP000199691"/>
    </source>
</evidence>
<feature type="region of interest" description="Disordered" evidence="1">
    <location>
        <begin position="38"/>
        <end position="58"/>
    </location>
</feature>
<dbReference type="InterPro" id="IPR025409">
    <property type="entry name" value="DUF4303"/>
</dbReference>
<accession>A0A1H0PUR0</accession>